<dbReference type="PANTHER" id="PTHR38598">
    <property type="entry name" value="INNER MEMBRANE PROTEIN YJCH"/>
    <property type="match status" value="1"/>
</dbReference>
<feature type="region of interest" description="Disordered" evidence="1">
    <location>
        <begin position="1"/>
        <end position="24"/>
    </location>
</feature>
<gene>
    <name evidence="3" type="ORF">C0Z20_00620</name>
</gene>
<feature type="compositionally biased region" description="Low complexity" evidence="1">
    <location>
        <begin position="1"/>
        <end position="16"/>
    </location>
</feature>
<evidence type="ECO:0000256" key="1">
    <source>
        <dbReference type="SAM" id="MobiDB-lite"/>
    </source>
</evidence>
<accession>A0A2N7X9W8</accession>
<keyword evidence="4" id="KW-1185">Reference proteome</keyword>
<feature type="transmembrane region" description="Helical" evidence="2">
    <location>
        <begin position="42"/>
        <end position="69"/>
    </location>
</feature>
<dbReference type="PANTHER" id="PTHR38598:SF1">
    <property type="entry name" value="INNER MEMBRANE PROTEIN YJCH"/>
    <property type="match status" value="1"/>
</dbReference>
<dbReference type="InterPro" id="IPR052959">
    <property type="entry name" value="Inner_membrane_assoc"/>
</dbReference>
<evidence type="ECO:0000313" key="3">
    <source>
        <dbReference type="EMBL" id="PMS38424.1"/>
    </source>
</evidence>
<name>A0A2N7X9W8_9BURK</name>
<evidence type="ECO:0000313" key="4">
    <source>
        <dbReference type="Proteomes" id="UP000235777"/>
    </source>
</evidence>
<dbReference type="Proteomes" id="UP000235777">
    <property type="component" value="Unassembled WGS sequence"/>
</dbReference>
<dbReference type="RefSeq" id="WP_026229483.1">
    <property type="nucleotide sequence ID" value="NZ_KB890165.1"/>
</dbReference>
<keyword evidence="2" id="KW-1133">Transmembrane helix</keyword>
<keyword evidence="2" id="KW-0472">Membrane</keyword>
<dbReference type="InterPro" id="IPR007436">
    <property type="entry name" value="DUF485"/>
</dbReference>
<dbReference type="OrthoDB" id="5297034at2"/>
<dbReference type="EMBL" id="PNYC01000001">
    <property type="protein sequence ID" value="PMS38424.1"/>
    <property type="molecule type" value="Genomic_DNA"/>
</dbReference>
<dbReference type="STRING" id="863227.GCA_000373005_01112"/>
<organism evidence="3 4">
    <name type="scientific">Trinickia symbiotica</name>
    <dbReference type="NCBI Taxonomy" id="863227"/>
    <lineage>
        <taxon>Bacteria</taxon>
        <taxon>Pseudomonadati</taxon>
        <taxon>Pseudomonadota</taxon>
        <taxon>Betaproteobacteria</taxon>
        <taxon>Burkholderiales</taxon>
        <taxon>Burkholderiaceae</taxon>
        <taxon>Trinickia</taxon>
    </lineage>
</organism>
<reference evidence="3 4" key="1">
    <citation type="submission" date="2018-01" db="EMBL/GenBank/DDBJ databases">
        <title>Whole genome analyses suggest that Burkholderia sensu lato contains two further novel genera in the rhizoxinica-symbiotica group Mycetohabitans gen. nov., and Trinickia gen. nov.: implications for the evolution of diazotrophy and nodulation in the Burkholderiaceae.</title>
        <authorList>
            <person name="Estrada-de los Santos P."/>
            <person name="Palmer M."/>
            <person name="Chavez-Ramirez B."/>
            <person name="Beukes C."/>
            <person name="Steenkamp E.T."/>
            <person name="Hirsch A.M."/>
            <person name="Manyaka P."/>
            <person name="Maluk M."/>
            <person name="Lafos M."/>
            <person name="Crook M."/>
            <person name="Gross E."/>
            <person name="Simon M.F."/>
            <person name="Bueno dos Reis Junior F."/>
            <person name="Poole P.S."/>
            <person name="Venter S.N."/>
            <person name="James E.K."/>
        </authorList>
    </citation>
    <scope>NUCLEOTIDE SEQUENCE [LARGE SCALE GENOMIC DNA]</scope>
    <source>
        <strain evidence="3 4">JPY 581</strain>
    </source>
</reference>
<keyword evidence="2" id="KW-0812">Transmembrane</keyword>
<comment type="caution">
    <text evidence="3">The sequence shown here is derived from an EMBL/GenBank/DDBJ whole genome shotgun (WGS) entry which is preliminary data.</text>
</comment>
<sequence>MTDIAAACSGGSRSASPDAKPATAPPMLGDVRFHNFVRRRRVFSCTLASAMLVAYFAFILLIAYAPGALGTRIVTGHPTTWGIPIGLGMLAFTFALVSIYVHRANTVYDVMLADIRCEEQS</sequence>
<feature type="transmembrane region" description="Helical" evidence="2">
    <location>
        <begin position="81"/>
        <end position="101"/>
    </location>
</feature>
<dbReference type="GO" id="GO:0005886">
    <property type="term" value="C:plasma membrane"/>
    <property type="evidence" value="ECO:0007669"/>
    <property type="project" value="TreeGrafter"/>
</dbReference>
<evidence type="ECO:0000256" key="2">
    <source>
        <dbReference type="SAM" id="Phobius"/>
    </source>
</evidence>
<proteinExistence type="predicted"/>
<protein>
    <submittedName>
        <fullName evidence="3">DUF485 domain-containing protein</fullName>
    </submittedName>
</protein>
<dbReference type="AlphaFoldDB" id="A0A2N7X9W8"/>
<dbReference type="Pfam" id="PF04341">
    <property type="entry name" value="DUF485"/>
    <property type="match status" value="1"/>
</dbReference>